<dbReference type="AlphaFoldDB" id="M0P9A1"/>
<dbReference type="EMBL" id="AOJI01000026">
    <property type="protein sequence ID" value="EMA66606.1"/>
    <property type="molecule type" value="Genomic_DNA"/>
</dbReference>
<evidence type="ECO:0000256" key="1">
    <source>
        <dbReference type="SAM" id="MobiDB-lite"/>
    </source>
</evidence>
<sequence>MADKPSSGEILGIPYNFERPSLGRLLSSYWQPGKGMLVEKPFGIGYTLNLANWRSWAVLVVAGGLYYQQQQSGANAGSGASDDAEEADNGPVEVIVDDD</sequence>
<dbReference type="STRING" id="1230454.C461_11213"/>
<gene>
    <name evidence="3" type="ORF">C461_11213</name>
</gene>
<protein>
    <recommendedName>
        <fullName evidence="2">DUF5808 domain-containing protein</fullName>
    </recommendedName>
</protein>
<feature type="compositionally biased region" description="Low complexity" evidence="1">
    <location>
        <begin position="72"/>
        <end position="81"/>
    </location>
</feature>
<reference evidence="3 4" key="1">
    <citation type="journal article" date="2014" name="PLoS Genet.">
        <title>Phylogenetically driven sequencing of extremely halophilic archaea reveals strategies for static and dynamic osmo-response.</title>
        <authorList>
            <person name="Becker E.A."/>
            <person name="Seitzer P.M."/>
            <person name="Tritt A."/>
            <person name="Larsen D."/>
            <person name="Krusor M."/>
            <person name="Yao A.I."/>
            <person name="Wu D."/>
            <person name="Madern D."/>
            <person name="Eisen J.A."/>
            <person name="Darling A.E."/>
            <person name="Facciotti M.T."/>
        </authorList>
    </citation>
    <scope>NUCLEOTIDE SEQUENCE [LARGE SCALE GENOMIC DNA]</scope>
    <source>
        <strain evidence="3 4">JCM 13560</strain>
    </source>
</reference>
<dbReference type="Pfam" id="PF19124">
    <property type="entry name" value="DUF5808"/>
    <property type="match status" value="1"/>
</dbReference>
<dbReference type="PATRIC" id="fig|1230454.4.peg.2257"/>
<dbReference type="RefSeq" id="WP_008001273.1">
    <property type="nucleotide sequence ID" value="NZ_AOJI01000026.1"/>
</dbReference>
<dbReference type="OrthoDB" id="234861at2157"/>
<dbReference type="Proteomes" id="UP000011575">
    <property type="component" value="Unassembled WGS sequence"/>
</dbReference>
<feature type="region of interest" description="Disordered" evidence="1">
    <location>
        <begin position="72"/>
        <end position="99"/>
    </location>
</feature>
<evidence type="ECO:0000313" key="4">
    <source>
        <dbReference type="Proteomes" id="UP000011575"/>
    </source>
</evidence>
<proteinExistence type="predicted"/>
<name>M0P9A1_9EURY</name>
<feature type="domain" description="DUF5808" evidence="2">
    <location>
        <begin position="36"/>
        <end position="56"/>
    </location>
</feature>
<evidence type="ECO:0000259" key="2">
    <source>
        <dbReference type="Pfam" id="PF19124"/>
    </source>
</evidence>
<keyword evidence="4" id="KW-1185">Reference proteome</keyword>
<accession>M0P9A1</accession>
<dbReference type="InterPro" id="IPR043831">
    <property type="entry name" value="DUF5808"/>
</dbReference>
<organism evidence="3 4">
    <name type="scientific">Halorubrum aidingense JCM 13560</name>
    <dbReference type="NCBI Taxonomy" id="1230454"/>
    <lineage>
        <taxon>Archaea</taxon>
        <taxon>Methanobacteriati</taxon>
        <taxon>Methanobacteriota</taxon>
        <taxon>Stenosarchaea group</taxon>
        <taxon>Halobacteria</taxon>
        <taxon>Halobacteriales</taxon>
        <taxon>Haloferacaceae</taxon>
        <taxon>Halorubrum</taxon>
    </lineage>
</organism>
<comment type="caution">
    <text evidence="3">The sequence shown here is derived from an EMBL/GenBank/DDBJ whole genome shotgun (WGS) entry which is preliminary data.</text>
</comment>
<evidence type="ECO:0000313" key="3">
    <source>
        <dbReference type="EMBL" id="EMA66606.1"/>
    </source>
</evidence>